<dbReference type="EMBL" id="CP002872">
    <property type="protein sequence ID" value="AEI35237.1"/>
    <property type="molecule type" value="Genomic_DNA"/>
</dbReference>
<dbReference type="Pfam" id="PF01022">
    <property type="entry name" value="HTH_5"/>
    <property type="match status" value="1"/>
</dbReference>
<dbReference type="NCBIfam" id="NF033788">
    <property type="entry name" value="HTH_metalloreg"/>
    <property type="match status" value="1"/>
</dbReference>
<dbReference type="InterPro" id="IPR011991">
    <property type="entry name" value="ArsR-like_HTH"/>
</dbReference>
<accession>A0ABM5M856</accession>
<protein>
    <submittedName>
        <fullName evidence="6">Transcriptional regulator, ArsR family</fullName>
    </submittedName>
</protein>
<keyword evidence="2" id="KW-0805">Transcription regulation</keyword>
<evidence type="ECO:0000259" key="5">
    <source>
        <dbReference type="PROSITE" id="PS50987"/>
    </source>
</evidence>
<evidence type="ECO:0000256" key="4">
    <source>
        <dbReference type="ARBA" id="ARBA00023163"/>
    </source>
</evidence>
<dbReference type="RefSeq" id="WP_013922090.1">
    <property type="nucleotide sequence ID" value="NC_015696.1"/>
</dbReference>
<organism evidence="6 7">
    <name type="scientific">Francisella salina</name>
    <dbReference type="NCBI Taxonomy" id="573569"/>
    <lineage>
        <taxon>Bacteria</taxon>
        <taxon>Pseudomonadati</taxon>
        <taxon>Pseudomonadota</taxon>
        <taxon>Gammaproteobacteria</taxon>
        <taxon>Thiotrichales</taxon>
        <taxon>Francisellaceae</taxon>
        <taxon>Francisella</taxon>
    </lineage>
</organism>
<dbReference type="Proteomes" id="UP000000490">
    <property type="component" value="Chromosome"/>
</dbReference>
<keyword evidence="7" id="KW-1185">Reference proteome</keyword>
<keyword evidence="1" id="KW-0059">Arsenical resistance</keyword>
<dbReference type="PANTHER" id="PTHR33154">
    <property type="entry name" value="TRANSCRIPTIONAL REGULATOR, ARSR FAMILY"/>
    <property type="match status" value="1"/>
</dbReference>
<dbReference type="SUPFAM" id="SSF46785">
    <property type="entry name" value="Winged helix' DNA-binding domain"/>
    <property type="match status" value="1"/>
</dbReference>
<dbReference type="InterPro" id="IPR036390">
    <property type="entry name" value="WH_DNA-bd_sf"/>
</dbReference>
<evidence type="ECO:0000256" key="3">
    <source>
        <dbReference type="ARBA" id="ARBA00023125"/>
    </source>
</evidence>
<dbReference type="PANTHER" id="PTHR33154:SF18">
    <property type="entry name" value="ARSENICAL RESISTANCE OPERON REPRESSOR"/>
    <property type="match status" value="1"/>
</dbReference>
<name>A0ABM5M856_FRAST</name>
<keyword evidence="4" id="KW-0804">Transcription</keyword>
<dbReference type="InterPro" id="IPR001845">
    <property type="entry name" value="HTH_ArsR_DNA-bd_dom"/>
</dbReference>
<evidence type="ECO:0000256" key="2">
    <source>
        <dbReference type="ARBA" id="ARBA00023015"/>
    </source>
</evidence>
<gene>
    <name evidence="6" type="ordered locus">F7308_0309</name>
</gene>
<dbReference type="PROSITE" id="PS50987">
    <property type="entry name" value="HTH_ARSR_2"/>
    <property type="match status" value="1"/>
</dbReference>
<dbReference type="Gene3D" id="1.10.10.10">
    <property type="entry name" value="Winged helix-like DNA-binding domain superfamily/Winged helix DNA-binding domain"/>
    <property type="match status" value="1"/>
</dbReference>
<dbReference type="SMART" id="SM00418">
    <property type="entry name" value="HTH_ARSR"/>
    <property type="match status" value="1"/>
</dbReference>
<dbReference type="InterPro" id="IPR051081">
    <property type="entry name" value="HTH_MetalResp_TranReg"/>
</dbReference>
<proteinExistence type="predicted"/>
<dbReference type="CDD" id="cd00090">
    <property type="entry name" value="HTH_ARSR"/>
    <property type="match status" value="1"/>
</dbReference>
<dbReference type="PRINTS" id="PR00778">
    <property type="entry name" value="HTHARSR"/>
</dbReference>
<evidence type="ECO:0000313" key="6">
    <source>
        <dbReference type="EMBL" id="AEI35237.1"/>
    </source>
</evidence>
<dbReference type="InterPro" id="IPR036388">
    <property type="entry name" value="WH-like_DNA-bd_sf"/>
</dbReference>
<evidence type="ECO:0000313" key="7">
    <source>
        <dbReference type="Proteomes" id="UP000000490"/>
    </source>
</evidence>
<feature type="domain" description="HTH arsR-type" evidence="5">
    <location>
        <begin position="1"/>
        <end position="93"/>
    </location>
</feature>
<keyword evidence="3" id="KW-0238">DNA-binding</keyword>
<reference evidence="6" key="1">
    <citation type="submission" date="2011-05" db="EMBL/GenBank/DDBJ databases">
        <authorList>
            <person name="Kuske C.R."/>
            <person name="Challacombe J.F."/>
            <person name="Siddaramappa S."/>
            <person name="Petersen J.M."/>
            <person name="Bruce D.C."/>
        </authorList>
    </citation>
    <scope>NUCLEOTIDE SEQUENCE</scope>
    <source>
        <strain evidence="6">TX077308</strain>
    </source>
</reference>
<sequence length="113" mass="13116">MDKVVNFLKTIADKNRLSILFLLKDRELCVCELMQIIPLTQGALSIQLKNLANINLLVSRKEGKWVFYKLANDIDVSYKNILNQLFLEMTNNKGDLFIEILKNTKIKEQICKN</sequence>
<evidence type="ECO:0000256" key="1">
    <source>
        <dbReference type="ARBA" id="ARBA00022849"/>
    </source>
</evidence>